<evidence type="ECO:0000259" key="3">
    <source>
        <dbReference type="Pfam" id="PF02775"/>
    </source>
</evidence>
<dbReference type="InterPro" id="IPR012001">
    <property type="entry name" value="Thiamin_PyroP_enz_TPP-bd_dom"/>
</dbReference>
<dbReference type="InterPro" id="IPR011766">
    <property type="entry name" value="TPP_enzyme_TPP-bd"/>
</dbReference>
<feature type="domain" description="Thiamine pyrophosphate enzyme N-terminal TPP-binding" evidence="4">
    <location>
        <begin position="1"/>
        <end position="105"/>
    </location>
</feature>
<evidence type="ECO:0000313" key="6">
    <source>
        <dbReference type="Proteomes" id="UP001361239"/>
    </source>
</evidence>
<proteinExistence type="inferred from homology"/>
<dbReference type="InterPro" id="IPR045229">
    <property type="entry name" value="TPP_enz"/>
</dbReference>
<dbReference type="PANTHER" id="PTHR18968:SF86">
    <property type="entry name" value="ACETOLACTATE SYNTHASE LARGE SUBUNIT ILVX-RELATED"/>
    <property type="match status" value="1"/>
</dbReference>
<evidence type="ECO:0000313" key="5">
    <source>
        <dbReference type="EMBL" id="MEJ5978430.1"/>
    </source>
</evidence>
<dbReference type="Pfam" id="PF02776">
    <property type="entry name" value="TPP_enzyme_N"/>
    <property type="match status" value="1"/>
</dbReference>
<comment type="caution">
    <text evidence="5">The sequence shown here is derived from an EMBL/GenBank/DDBJ whole genome shotgun (WGS) entry which is preliminary data.</text>
</comment>
<dbReference type="Pfam" id="PF02775">
    <property type="entry name" value="TPP_enzyme_C"/>
    <property type="match status" value="1"/>
</dbReference>
<dbReference type="Gene3D" id="3.40.50.970">
    <property type="match status" value="2"/>
</dbReference>
<evidence type="ECO:0000259" key="4">
    <source>
        <dbReference type="Pfam" id="PF02776"/>
    </source>
</evidence>
<dbReference type="CDD" id="cd02002">
    <property type="entry name" value="TPP_BFDC"/>
    <property type="match status" value="1"/>
</dbReference>
<dbReference type="SUPFAM" id="SSF52518">
    <property type="entry name" value="Thiamin diphosphate-binding fold (THDP-binding)"/>
    <property type="match status" value="2"/>
</dbReference>
<dbReference type="PANTHER" id="PTHR18968">
    <property type="entry name" value="THIAMINE PYROPHOSPHATE ENZYMES"/>
    <property type="match status" value="1"/>
</dbReference>
<dbReference type="EMBL" id="JBBHJZ010000003">
    <property type="protein sequence ID" value="MEJ5978430.1"/>
    <property type="molecule type" value="Genomic_DNA"/>
</dbReference>
<reference evidence="5 6" key="1">
    <citation type="submission" date="2024-03" db="EMBL/GenBank/DDBJ databases">
        <authorList>
            <person name="Jo J.-H."/>
        </authorList>
    </citation>
    <scope>NUCLEOTIDE SEQUENCE [LARGE SCALE GENOMIC DNA]</scope>
    <source>
        <strain evidence="5 6">PS1R-30</strain>
    </source>
</reference>
<dbReference type="CDD" id="cd07035">
    <property type="entry name" value="TPP_PYR_POX_like"/>
    <property type="match status" value="1"/>
</dbReference>
<dbReference type="InterPro" id="IPR029061">
    <property type="entry name" value="THDP-binding"/>
</dbReference>
<evidence type="ECO:0000256" key="1">
    <source>
        <dbReference type="ARBA" id="ARBA00007812"/>
    </source>
</evidence>
<evidence type="ECO:0000256" key="2">
    <source>
        <dbReference type="ARBA" id="ARBA00023052"/>
    </source>
</evidence>
<sequence>MNGAESLVETLTDQGVEVCFANPGTSEMHFLAALDNPRIKPVLCLFEGVCTGAADGWYRMKDKPTVTLLHLGPGLANGLANIHNARRASSGMVNVVGEHSAAHLRYDPPLKSDIDGLARPLSHWVRRADSAATIAWDAAAAVAAASEHPGKIATLILPGDTSWQDAGDRPIIPPPAKPSRGAPDAARIAHVAKVLRAGEPAMIILANKATRGTALALAGKVAAATGARLGSQFFTARIERGAGRTPLERIPYSVAPALAFLKDIKHLITVETSEPVAFFSYPDQPSLLKNPEALVHPLVEADEDSALAFEMLLDALGAAGTAPLVQQRIETTAPSGALNPLSIAHALACAIPENAIVVDESLTTGRETMGHTLGARPHDMINNMGGSIGYSPPVATGAALACPDRRTFCMVGDGSAMYTIQALWTQAREGLPITTIVFANNSYAILKAEYANMGAGKSTGSGPGPQALSMIDIDNPRIDWQAMAKSMGVPAVAVETAEDFTQAMINSTRESGPVLIEVKL</sequence>
<protein>
    <submittedName>
        <fullName evidence="5">Acetolactate synthase large subunit</fullName>
    </submittedName>
</protein>
<dbReference type="RefSeq" id="WP_339588350.1">
    <property type="nucleotide sequence ID" value="NZ_JBBHJZ010000003.1"/>
</dbReference>
<keyword evidence="2" id="KW-0786">Thiamine pyrophosphate</keyword>
<feature type="domain" description="Thiamine pyrophosphate enzyme TPP-binding" evidence="3">
    <location>
        <begin position="376"/>
        <end position="518"/>
    </location>
</feature>
<gene>
    <name evidence="5" type="ORF">WG901_17390</name>
</gene>
<accession>A0ABU8RZC2</accession>
<dbReference type="Proteomes" id="UP001361239">
    <property type="component" value="Unassembled WGS sequence"/>
</dbReference>
<organism evidence="5 6">
    <name type="scientific">Novosphingobium anseongense</name>
    <dbReference type="NCBI Taxonomy" id="3133436"/>
    <lineage>
        <taxon>Bacteria</taxon>
        <taxon>Pseudomonadati</taxon>
        <taxon>Pseudomonadota</taxon>
        <taxon>Alphaproteobacteria</taxon>
        <taxon>Sphingomonadales</taxon>
        <taxon>Sphingomonadaceae</taxon>
        <taxon>Novosphingobium</taxon>
    </lineage>
</organism>
<dbReference type="NCBIfam" id="NF005760">
    <property type="entry name" value="PRK07586.1"/>
    <property type="match status" value="1"/>
</dbReference>
<comment type="similarity">
    <text evidence="1">Belongs to the TPP enzyme family.</text>
</comment>
<name>A0ABU8RZC2_9SPHN</name>
<keyword evidence="6" id="KW-1185">Reference proteome</keyword>